<dbReference type="KEGG" id="sng:SNE_A13130"/>
<evidence type="ECO:0000313" key="2">
    <source>
        <dbReference type="EMBL" id="CCB89190.1"/>
    </source>
</evidence>
<dbReference type="InterPro" id="IPR032806">
    <property type="entry name" value="YbfD_N"/>
</dbReference>
<dbReference type="PANTHER" id="PTHR30298">
    <property type="entry name" value="H REPEAT-ASSOCIATED PREDICTED TRANSPOSASE"/>
    <property type="match status" value="1"/>
</dbReference>
<dbReference type="PANTHER" id="PTHR30298:SF0">
    <property type="entry name" value="PROTEIN YBFL-RELATED"/>
    <property type="match status" value="1"/>
</dbReference>
<reference evidence="2 3" key="2">
    <citation type="journal article" date="2011" name="Mol. Biol. Evol.">
        <title>Unity in variety--the pan-genome of the Chlamydiae.</title>
        <authorList>
            <person name="Collingro A."/>
            <person name="Tischler P."/>
            <person name="Weinmaier T."/>
            <person name="Penz T."/>
            <person name="Heinz E."/>
            <person name="Brunham R.C."/>
            <person name="Read T.D."/>
            <person name="Bavoil P.M."/>
            <person name="Sachse K."/>
            <person name="Kahane S."/>
            <person name="Friedman M.G."/>
            <person name="Rattei T."/>
            <person name="Myers G.S."/>
            <person name="Horn M."/>
        </authorList>
    </citation>
    <scope>NUCLEOTIDE SEQUENCE [LARGE SCALE GENOMIC DNA]</scope>
    <source>
        <strain evidence="3">ATCC VR-1471 / Z</strain>
    </source>
</reference>
<dbReference type="InterPro" id="IPR051698">
    <property type="entry name" value="Transposase_11-like"/>
</dbReference>
<dbReference type="OrthoDB" id="582614at2"/>
<protein>
    <submittedName>
        <fullName evidence="2">Uncharacterized protein in dhlA 3'region</fullName>
    </submittedName>
</protein>
<dbReference type="HOGENOM" id="CLU_046404_5_0_0"/>
<reference key="1">
    <citation type="journal article" date="2011" name="Mol. Biol. Evol.">
        <title>Unity in variety -- the pan-genome of the Chlamydiae.</title>
        <authorList>
            <person name="Collingro A."/>
            <person name="Tischler P."/>
            <person name="Weinmaier T."/>
            <person name="Penz T."/>
            <person name="Heinz E."/>
            <person name="Brunham R.C."/>
            <person name="Read T.D."/>
            <person name="Bavoil P.M."/>
            <person name="Sachse K."/>
            <person name="Kahane S."/>
            <person name="Friedman M.G."/>
            <person name="Rattei T."/>
            <person name="Myers G.S.A."/>
            <person name="Horn M."/>
        </authorList>
    </citation>
    <scope>NUCLEOTIDE SEQUENCE</scope>
    <source>
        <strain>Z</strain>
    </source>
</reference>
<accession>F8L8P7</accession>
<dbReference type="NCBIfam" id="NF033564">
    <property type="entry name" value="transpos_ISAs1"/>
    <property type="match status" value="1"/>
</dbReference>
<dbReference type="InterPro" id="IPR047647">
    <property type="entry name" value="ISAs1_transpos"/>
</dbReference>
<dbReference type="Proteomes" id="UP000000496">
    <property type="component" value="Chromosome gsn.131"/>
</dbReference>
<evidence type="ECO:0000259" key="1">
    <source>
        <dbReference type="Pfam" id="PF13808"/>
    </source>
</evidence>
<dbReference type="eggNOG" id="COG5433">
    <property type="taxonomic scope" value="Bacteria"/>
</dbReference>
<dbReference type="AlphaFoldDB" id="F8L8P7"/>
<feature type="domain" description="H repeat-associated protein N-terminal" evidence="1">
    <location>
        <begin position="14"/>
        <end position="100"/>
    </location>
</feature>
<proteinExistence type="predicted"/>
<dbReference type="EMBL" id="FR872582">
    <property type="protein sequence ID" value="CCB89190.1"/>
    <property type="molecule type" value="Genomic_DNA"/>
</dbReference>
<dbReference type="Pfam" id="PF13808">
    <property type="entry name" value="DDE_Tnp_1_assoc"/>
    <property type="match status" value="1"/>
</dbReference>
<dbReference type="STRING" id="331113.SNE_A13130"/>
<keyword evidence="3" id="KW-1185">Reference proteome</keyword>
<gene>
    <name evidence="2" type="ordered locus">SNE_A13130</name>
</gene>
<organism evidence="2 3">
    <name type="scientific">Simkania negevensis (strain ATCC VR-1471 / DSM 27360 / Z)</name>
    <dbReference type="NCBI Taxonomy" id="331113"/>
    <lineage>
        <taxon>Bacteria</taxon>
        <taxon>Pseudomonadati</taxon>
        <taxon>Chlamydiota</taxon>
        <taxon>Chlamydiia</taxon>
        <taxon>Parachlamydiales</taxon>
        <taxon>Simkaniaceae</taxon>
        <taxon>Simkania</taxon>
    </lineage>
</organism>
<sequence>MSLSSQLEAATLIEQFSLIEDPRIERSKKYPLVNILVFSFVSILAGQESWYQMQVFCEETLDWFSEFLDISSGVPSHDTFRRVFSLINPEDFETCIIKWLEELRKKNLSSQRVIALDGKSVRGLSWKVNEEKLHILNAWDCSDQKFAGQMSIDCKENEISAAPKL</sequence>
<evidence type="ECO:0000313" key="3">
    <source>
        <dbReference type="Proteomes" id="UP000000496"/>
    </source>
</evidence>
<name>F8L8P7_SIMNZ</name>